<accession>A0ABQ4QC75</accession>
<feature type="signal peptide" evidence="2">
    <location>
        <begin position="1"/>
        <end position="19"/>
    </location>
</feature>
<evidence type="ECO:0000313" key="4">
    <source>
        <dbReference type="Proteomes" id="UP001055117"/>
    </source>
</evidence>
<dbReference type="RefSeq" id="WP_147761356.1">
    <property type="nucleotide sequence ID" value="NZ_BPQG01000006.1"/>
</dbReference>
<dbReference type="EMBL" id="BPQG01000006">
    <property type="protein sequence ID" value="GJD42811.1"/>
    <property type="molecule type" value="Genomic_DNA"/>
</dbReference>
<sequence>MRSFILALAIASAPFPAFAICNCACVNGNAVARCSSTADNIPICQVLCPPSVATQSISGPSVAPPGAPQRRPDTVIINQQNDELRSQGITPRDGQPLR</sequence>
<proteinExistence type="predicted"/>
<comment type="caution">
    <text evidence="3">The sequence shown here is derived from an EMBL/GenBank/DDBJ whole genome shotgun (WGS) entry which is preliminary data.</text>
</comment>
<protein>
    <submittedName>
        <fullName evidence="3">Uncharacterized protein</fullName>
    </submittedName>
</protein>
<evidence type="ECO:0000256" key="1">
    <source>
        <dbReference type="SAM" id="MobiDB-lite"/>
    </source>
</evidence>
<feature type="region of interest" description="Disordered" evidence="1">
    <location>
        <begin position="54"/>
        <end position="98"/>
    </location>
</feature>
<organism evidence="3 4">
    <name type="scientific">Methylobacterium cerastii</name>
    <dbReference type="NCBI Taxonomy" id="932741"/>
    <lineage>
        <taxon>Bacteria</taxon>
        <taxon>Pseudomonadati</taxon>
        <taxon>Pseudomonadota</taxon>
        <taxon>Alphaproteobacteria</taxon>
        <taxon>Hyphomicrobiales</taxon>
        <taxon>Methylobacteriaceae</taxon>
        <taxon>Methylobacterium</taxon>
    </lineage>
</organism>
<name>A0ABQ4QC75_9HYPH</name>
<dbReference type="Proteomes" id="UP001055117">
    <property type="component" value="Unassembled WGS sequence"/>
</dbReference>
<feature type="chain" id="PRO_5046103469" evidence="2">
    <location>
        <begin position="20"/>
        <end position="98"/>
    </location>
</feature>
<evidence type="ECO:0000256" key="2">
    <source>
        <dbReference type="SAM" id="SignalP"/>
    </source>
</evidence>
<keyword evidence="2" id="KW-0732">Signal</keyword>
<gene>
    <name evidence="3" type="ORF">AFCDBAGC_0652</name>
</gene>
<evidence type="ECO:0000313" key="3">
    <source>
        <dbReference type="EMBL" id="GJD42811.1"/>
    </source>
</evidence>
<keyword evidence="4" id="KW-1185">Reference proteome</keyword>
<reference evidence="3 4" key="1">
    <citation type="journal article" date="2021" name="Front. Microbiol.">
        <title>Comprehensive Comparative Genomics and Phenotyping of Methylobacterium Species.</title>
        <authorList>
            <person name="Alessa O."/>
            <person name="Ogura Y."/>
            <person name="Fujitani Y."/>
            <person name="Takami H."/>
            <person name="Hayashi T."/>
            <person name="Sahin N."/>
            <person name="Tani A."/>
        </authorList>
    </citation>
    <scope>NUCLEOTIDE SEQUENCE [LARGE SCALE GENOMIC DNA]</scope>
    <source>
        <strain evidence="3 4">DSM 23679</strain>
    </source>
</reference>